<accession>A0A6I6LNM0</accession>
<dbReference type="OrthoDB" id="5342505at2"/>
<name>A0A6I6LNM0_STUST</name>
<sequence>MIAREMPRPRPQQRFGDTPAVLAEALSDAVNLAVWQRQLPLHIAGFAQTLLALGEPLAESLTLEPDADAECDLQLRSLASGYRSLAGHAGFVADVAWLVQAFACLLDARRIGLRLRVLDKPMCPRFHVDQVPLRLITTYAGAGSEWLREDSMPRSQLGDPGAGPISDADIEHLQPGEVALFKGEKWQGNEGAGIVHRSPQAAPGNGRLILTLDWLA</sequence>
<dbReference type="RefSeq" id="WP_158187447.1">
    <property type="nucleotide sequence ID" value="NZ_CP046902.1"/>
</dbReference>
<dbReference type="AlphaFoldDB" id="A0A6I6LNM0"/>
<evidence type="ECO:0000313" key="1">
    <source>
        <dbReference type="EMBL" id="QGZ29936.1"/>
    </source>
</evidence>
<organism evidence="1 2">
    <name type="scientific">Stutzerimonas stutzeri</name>
    <name type="common">Pseudomonas stutzeri</name>
    <dbReference type="NCBI Taxonomy" id="316"/>
    <lineage>
        <taxon>Bacteria</taxon>
        <taxon>Pseudomonadati</taxon>
        <taxon>Pseudomonadota</taxon>
        <taxon>Gammaproteobacteria</taxon>
        <taxon>Pseudomonadales</taxon>
        <taxon>Pseudomonadaceae</taxon>
        <taxon>Stutzerimonas</taxon>
    </lineage>
</organism>
<dbReference type="InterPro" id="IPR014955">
    <property type="entry name" value="DUF1826"/>
</dbReference>
<proteinExistence type="predicted"/>
<dbReference type="Pfam" id="PF08856">
    <property type="entry name" value="DUF1826"/>
    <property type="match status" value="1"/>
</dbReference>
<dbReference type="Proteomes" id="UP000438983">
    <property type="component" value="Chromosome"/>
</dbReference>
<dbReference type="EMBL" id="CP046902">
    <property type="protein sequence ID" value="QGZ29936.1"/>
    <property type="molecule type" value="Genomic_DNA"/>
</dbReference>
<gene>
    <name evidence="1" type="ORF">GQA94_07640</name>
</gene>
<protein>
    <submittedName>
        <fullName evidence="1">DUF1826 domain-containing protein</fullName>
    </submittedName>
</protein>
<reference evidence="1 2" key="1">
    <citation type="submission" date="2019-12" db="EMBL/GenBank/DDBJ databases">
        <title>Complete genome sequence of Pseudomonas stutzeri.</title>
        <authorList>
            <person name="Lim S.R."/>
            <person name="Kim J.H."/>
        </authorList>
    </citation>
    <scope>NUCLEOTIDE SEQUENCE [LARGE SCALE GENOMIC DNA]</scope>
    <source>
        <strain evidence="1 2">PM101005</strain>
    </source>
</reference>
<evidence type="ECO:0000313" key="2">
    <source>
        <dbReference type="Proteomes" id="UP000438983"/>
    </source>
</evidence>